<evidence type="ECO:0008006" key="3">
    <source>
        <dbReference type="Google" id="ProtNLM"/>
    </source>
</evidence>
<protein>
    <recommendedName>
        <fullName evidence="3">Dephospho-CoA kinase</fullName>
    </recommendedName>
</protein>
<dbReference type="InterPro" id="IPR027417">
    <property type="entry name" value="P-loop_NTPase"/>
</dbReference>
<dbReference type="Proteomes" id="UP000319613">
    <property type="component" value="Unassembled WGS sequence"/>
</dbReference>
<dbReference type="Gene3D" id="3.40.50.300">
    <property type="entry name" value="P-loop containing nucleotide triphosphate hydrolases"/>
    <property type="match status" value="1"/>
</dbReference>
<reference evidence="1 2" key="1">
    <citation type="submission" date="2017-07" db="EMBL/GenBank/DDBJ databases">
        <title>Mechanisms for carbon and nitrogen cycling indicate functional differentiation within the Candidate Phyla Radiation.</title>
        <authorList>
            <person name="Danczak R.E."/>
            <person name="Johnston M.D."/>
            <person name="Kenah C."/>
            <person name="Slattery M."/>
            <person name="Wrighton K.C."/>
            <person name="Wilkins M.J."/>
        </authorList>
    </citation>
    <scope>NUCLEOTIDE SEQUENCE [LARGE SCALE GENOMIC DNA]</scope>
    <source>
        <strain evidence="1">Gr01-1014_77</strain>
    </source>
</reference>
<sequence length="183" mass="20952">MNTKKYIGISGEILAGKSTAAQFFVESFKAEFFEFSVLLTKLLNLLNLPLTRPNYQNMGEFLRKEYGRDVLAKALVNASEKSDSEILVFGGIRAVEELEAFKKLPNFKLIYISAPEELRYKRVLERTEKKGEEASSLEAFRKAENHPAEKEQDKLMNLADFKVENTGDMETFKKQLTEVLEKI</sequence>
<accession>A0A554JA53</accession>
<gene>
    <name evidence="1" type="ORF">G01um101477_564</name>
</gene>
<evidence type="ECO:0000313" key="1">
    <source>
        <dbReference type="EMBL" id="TSC65227.1"/>
    </source>
</evidence>
<evidence type="ECO:0000313" key="2">
    <source>
        <dbReference type="Proteomes" id="UP000319613"/>
    </source>
</evidence>
<organism evidence="1 2">
    <name type="scientific">Candidatus Doudnabacteria bacterium Gr01-1014_77</name>
    <dbReference type="NCBI Taxonomy" id="2017133"/>
    <lineage>
        <taxon>Bacteria</taxon>
        <taxon>Candidatus Doudnaibacteriota</taxon>
    </lineage>
</organism>
<dbReference type="PANTHER" id="PTHR41930:SF1">
    <property type="entry name" value="DEPHOSPHO-COA KINASE"/>
    <property type="match status" value="1"/>
</dbReference>
<dbReference type="EMBL" id="VMFF01000058">
    <property type="protein sequence ID" value="TSC65227.1"/>
    <property type="molecule type" value="Genomic_DNA"/>
</dbReference>
<name>A0A554JA53_9BACT</name>
<dbReference type="PANTHER" id="PTHR41930">
    <property type="entry name" value="UPF0200 PROTEIN MJ1399"/>
    <property type="match status" value="1"/>
</dbReference>
<dbReference type="SUPFAM" id="SSF52540">
    <property type="entry name" value="P-loop containing nucleoside triphosphate hydrolases"/>
    <property type="match status" value="1"/>
</dbReference>
<comment type="caution">
    <text evidence="1">The sequence shown here is derived from an EMBL/GenBank/DDBJ whole genome shotgun (WGS) entry which is preliminary data.</text>
</comment>
<proteinExistence type="predicted"/>
<dbReference type="Pfam" id="PF13238">
    <property type="entry name" value="AAA_18"/>
    <property type="match status" value="1"/>
</dbReference>
<dbReference type="AlphaFoldDB" id="A0A554JA53"/>